<organism evidence="2 3">
    <name type="scientific">Populus tomentosa</name>
    <name type="common">Chinese white poplar</name>
    <dbReference type="NCBI Taxonomy" id="118781"/>
    <lineage>
        <taxon>Eukaryota</taxon>
        <taxon>Viridiplantae</taxon>
        <taxon>Streptophyta</taxon>
        <taxon>Embryophyta</taxon>
        <taxon>Tracheophyta</taxon>
        <taxon>Spermatophyta</taxon>
        <taxon>Magnoliopsida</taxon>
        <taxon>eudicotyledons</taxon>
        <taxon>Gunneridae</taxon>
        <taxon>Pentapetalae</taxon>
        <taxon>rosids</taxon>
        <taxon>fabids</taxon>
        <taxon>Malpighiales</taxon>
        <taxon>Salicaceae</taxon>
        <taxon>Saliceae</taxon>
        <taxon>Populus</taxon>
    </lineage>
</organism>
<name>A0A8X8DG21_POPTO</name>
<proteinExistence type="predicted"/>
<evidence type="ECO:0000313" key="2">
    <source>
        <dbReference type="EMBL" id="KAG6790624.1"/>
    </source>
</evidence>
<reference evidence="2" key="1">
    <citation type="journal article" date="2020" name="bioRxiv">
        <title>Hybrid origin of Populus tomentosa Carr. identified through genome sequencing and phylogenomic analysis.</title>
        <authorList>
            <person name="An X."/>
            <person name="Gao K."/>
            <person name="Chen Z."/>
            <person name="Li J."/>
            <person name="Yang X."/>
            <person name="Yang X."/>
            <person name="Zhou J."/>
            <person name="Guo T."/>
            <person name="Zhao T."/>
            <person name="Huang S."/>
            <person name="Miao D."/>
            <person name="Khan W.U."/>
            <person name="Rao P."/>
            <person name="Ye M."/>
            <person name="Lei B."/>
            <person name="Liao W."/>
            <person name="Wang J."/>
            <person name="Ji L."/>
            <person name="Li Y."/>
            <person name="Guo B."/>
            <person name="Mustafa N.S."/>
            <person name="Li S."/>
            <person name="Yun Q."/>
            <person name="Keller S.R."/>
            <person name="Mao J."/>
            <person name="Zhang R."/>
            <person name="Strauss S.H."/>
        </authorList>
    </citation>
    <scope>NUCLEOTIDE SEQUENCE</scope>
    <source>
        <strain evidence="2">GM15</strain>
        <tissue evidence="2">Leaf</tissue>
    </source>
</reference>
<keyword evidence="1" id="KW-0812">Transmembrane</keyword>
<comment type="caution">
    <text evidence="2">The sequence shown here is derived from an EMBL/GenBank/DDBJ whole genome shotgun (WGS) entry which is preliminary data.</text>
</comment>
<dbReference type="AlphaFoldDB" id="A0A8X8DG21"/>
<gene>
    <name evidence="2" type="ORF">POTOM_006782</name>
</gene>
<feature type="transmembrane region" description="Helical" evidence="1">
    <location>
        <begin position="75"/>
        <end position="99"/>
    </location>
</feature>
<protein>
    <submittedName>
        <fullName evidence="2">Uncharacterized protein</fullName>
    </submittedName>
</protein>
<dbReference type="EMBL" id="JAAWWB010000002">
    <property type="protein sequence ID" value="KAG6790624.1"/>
    <property type="molecule type" value="Genomic_DNA"/>
</dbReference>
<dbReference type="Proteomes" id="UP000886885">
    <property type="component" value="Chromosome 1D"/>
</dbReference>
<accession>A0A8X8DG21</accession>
<feature type="transmembrane region" description="Helical" evidence="1">
    <location>
        <begin position="46"/>
        <end position="69"/>
    </location>
</feature>
<evidence type="ECO:0000256" key="1">
    <source>
        <dbReference type="SAM" id="Phobius"/>
    </source>
</evidence>
<evidence type="ECO:0000313" key="3">
    <source>
        <dbReference type="Proteomes" id="UP000886885"/>
    </source>
</evidence>
<keyword evidence="1" id="KW-1133">Transmembrane helix</keyword>
<keyword evidence="1" id="KW-0472">Membrane</keyword>
<sequence length="113" mass="13144">MKTPERWRWFLEKMKMETVSGKYEDEDGIDLEYTFKPMKQRIKEDGIYLITGLPSRVAGVLVISTVAVWKTGTSYYNTILISPSRTFMLVLLANLIVVLHPHPHPHLPFHLLF</sequence>
<keyword evidence="3" id="KW-1185">Reference proteome</keyword>